<evidence type="ECO:0008006" key="4">
    <source>
        <dbReference type="Google" id="ProtNLM"/>
    </source>
</evidence>
<sequence length="94" mass="10713">MRTAFLETGARCWWARWAGLWWVGGGSTRTDGGEGVAENFFFHSFYPGPVRRVGGDTEQIHGFTSGDSTKWYRFRTKKASPSSLPCLRRHSLQR</sequence>
<evidence type="ECO:0000313" key="2">
    <source>
        <dbReference type="EMBL" id="KAK3353901.1"/>
    </source>
</evidence>
<feature type="chain" id="PRO_5042533229" description="Secreted protein" evidence="1">
    <location>
        <begin position="29"/>
        <end position="94"/>
    </location>
</feature>
<keyword evidence="1" id="KW-0732">Signal</keyword>
<evidence type="ECO:0000256" key="1">
    <source>
        <dbReference type="SAM" id="SignalP"/>
    </source>
</evidence>
<protein>
    <recommendedName>
        <fullName evidence="4">Secreted protein</fullName>
    </recommendedName>
</protein>
<organism evidence="2 3">
    <name type="scientific">Lasiosphaeria hispida</name>
    <dbReference type="NCBI Taxonomy" id="260671"/>
    <lineage>
        <taxon>Eukaryota</taxon>
        <taxon>Fungi</taxon>
        <taxon>Dikarya</taxon>
        <taxon>Ascomycota</taxon>
        <taxon>Pezizomycotina</taxon>
        <taxon>Sordariomycetes</taxon>
        <taxon>Sordariomycetidae</taxon>
        <taxon>Sordariales</taxon>
        <taxon>Lasiosphaeriaceae</taxon>
        <taxon>Lasiosphaeria</taxon>
    </lineage>
</organism>
<proteinExistence type="predicted"/>
<gene>
    <name evidence="2" type="ORF">B0T25DRAFT_545621</name>
</gene>
<dbReference type="EMBL" id="JAUIQD010000004">
    <property type="protein sequence ID" value="KAK3353901.1"/>
    <property type="molecule type" value="Genomic_DNA"/>
</dbReference>
<evidence type="ECO:0000313" key="3">
    <source>
        <dbReference type="Proteomes" id="UP001275084"/>
    </source>
</evidence>
<dbReference type="Proteomes" id="UP001275084">
    <property type="component" value="Unassembled WGS sequence"/>
</dbReference>
<feature type="signal peptide" evidence="1">
    <location>
        <begin position="1"/>
        <end position="28"/>
    </location>
</feature>
<comment type="caution">
    <text evidence="2">The sequence shown here is derived from an EMBL/GenBank/DDBJ whole genome shotgun (WGS) entry which is preliminary data.</text>
</comment>
<dbReference type="AlphaFoldDB" id="A0AAJ0MEV1"/>
<reference evidence="2" key="1">
    <citation type="journal article" date="2023" name="Mol. Phylogenet. Evol.">
        <title>Genome-scale phylogeny and comparative genomics of the fungal order Sordariales.</title>
        <authorList>
            <person name="Hensen N."/>
            <person name="Bonometti L."/>
            <person name="Westerberg I."/>
            <person name="Brannstrom I.O."/>
            <person name="Guillou S."/>
            <person name="Cros-Aarteil S."/>
            <person name="Calhoun S."/>
            <person name="Haridas S."/>
            <person name="Kuo A."/>
            <person name="Mondo S."/>
            <person name="Pangilinan J."/>
            <person name="Riley R."/>
            <person name="LaButti K."/>
            <person name="Andreopoulos B."/>
            <person name="Lipzen A."/>
            <person name="Chen C."/>
            <person name="Yan M."/>
            <person name="Daum C."/>
            <person name="Ng V."/>
            <person name="Clum A."/>
            <person name="Steindorff A."/>
            <person name="Ohm R.A."/>
            <person name="Martin F."/>
            <person name="Silar P."/>
            <person name="Natvig D.O."/>
            <person name="Lalanne C."/>
            <person name="Gautier V."/>
            <person name="Ament-Velasquez S.L."/>
            <person name="Kruys A."/>
            <person name="Hutchinson M.I."/>
            <person name="Powell A.J."/>
            <person name="Barry K."/>
            <person name="Miller A.N."/>
            <person name="Grigoriev I.V."/>
            <person name="Debuchy R."/>
            <person name="Gladieux P."/>
            <person name="Hiltunen Thoren M."/>
            <person name="Johannesson H."/>
        </authorList>
    </citation>
    <scope>NUCLEOTIDE SEQUENCE</scope>
    <source>
        <strain evidence="2">CBS 955.72</strain>
    </source>
</reference>
<name>A0AAJ0MEV1_9PEZI</name>
<keyword evidence="3" id="KW-1185">Reference proteome</keyword>
<accession>A0AAJ0MEV1</accession>
<reference evidence="2" key="2">
    <citation type="submission" date="2023-06" db="EMBL/GenBank/DDBJ databases">
        <authorList>
            <consortium name="Lawrence Berkeley National Laboratory"/>
            <person name="Haridas S."/>
            <person name="Hensen N."/>
            <person name="Bonometti L."/>
            <person name="Westerberg I."/>
            <person name="Brannstrom I.O."/>
            <person name="Guillou S."/>
            <person name="Cros-Aarteil S."/>
            <person name="Calhoun S."/>
            <person name="Kuo A."/>
            <person name="Mondo S."/>
            <person name="Pangilinan J."/>
            <person name="Riley R."/>
            <person name="Labutti K."/>
            <person name="Andreopoulos B."/>
            <person name="Lipzen A."/>
            <person name="Chen C."/>
            <person name="Yanf M."/>
            <person name="Daum C."/>
            <person name="Ng V."/>
            <person name="Clum A."/>
            <person name="Steindorff A."/>
            <person name="Ohm R."/>
            <person name="Martin F."/>
            <person name="Silar P."/>
            <person name="Natvig D."/>
            <person name="Lalanne C."/>
            <person name="Gautier V."/>
            <person name="Ament-Velasquez S.L."/>
            <person name="Kruys A."/>
            <person name="Hutchinson M.I."/>
            <person name="Powell A.J."/>
            <person name="Barry K."/>
            <person name="Miller A.N."/>
            <person name="Grigoriev I.V."/>
            <person name="Debuchy R."/>
            <person name="Gladieux P."/>
            <person name="Thoren M.H."/>
            <person name="Johannesson H."/>
        </authorList>
    </citation>
    <scope>NUCLEOTIDE SEQUENCE</scope>
    <source>
        <strain evidence="2">CBS 955.72</strain>
    </source>
</reference>